<dbReference type="EMBL" id="CBUL010000131">
    <property type="protein sequence ID" value="CDI60783.1"/>
    <property type="molecule type" value="Genomic_DNA"/>
</dbReference>
<accession>U6F9A5</accession>
<protein>
    <submittedName>
        <fullName evidence="1">Uncharacterized protein</fullName>
    </submittedName>
</protein>
<dbReference type="AlphaFoldDB" id="U6F9A5"/>
<comment type="caution">
    <text evidence="1">The sequence shown here is derived from an EMBL/GenBank/DDBJ whole genome shotgun (WGS) entry which is preliminary data.</text>
</comment>
<dbReference type="RefSeq" id="WP_023191855.1">
    <property type="nucleotide sequence ID" value="NZ_HG531087.1"/>
</dbReference>
<proteinExistence type="predicted"/>
<evidence type="ECO:0000313" key="1">
    <source>
        <dbReference type="EMBL" id="CDI60783.1"/>
    </source>
</evidence>
<organism evidence="1">
    <name type="scientific">Lactobacillus helveticus CIRM-BIA 104</name>
    <dbReference type="NCBI Taxonomy" id="1226333"/>
    <lineage>
        <taxon>Bacteria</taxon>
        <taxon>Bacillati</taxon>
        <taxon>Bacillota</taxon>
        <taxon>Bacilli</taxon>
        <taxon>Lactobacillales</taxon>
        <taxon>Lactobacillaceae</taxon>
        <taxon>Lactobacillus</taxon>
    </lineage>
</organism>
<dbReference type="Proteomes" id="UP000017247">
    <property type="component" value="Unassembled WGS sequence"/>
</dbReference>
<dbReference type="HOGENOM" id="CLU_1794024_0_0_9"/>
<gene>
    <name evidence="1" type="ORF">LHCIRMBIA104_00471</name>
</gene>
<reference evidence="1" key="1">
    <citation type="submission" date="2013-09" db="EMBL/GenBank/DDBJ databases">
        <title>Draft Genome Sequence of five Lactobacillus helveticus strains CIRM-BIA 101T, 103, 104, 951 and 953 isolated from milk product.</title>
        <authorList>
            <person name="Valence F."/>
            <person name="Chuat V."/>
            <person name="Ma L."/>
            <person name="Creno S."/>
            <person name="Falentin H."/>
            <person name="Lortal S."/>
            <person name="Bizet C."/>
            <person name="Clermont D."/>
            <person name="Loux V."/>
            <person name="Bouchier C."/>
            <person name="Cousin S."/>
        </authorList>
    </citation>
    <scope>NUCLEOTIDE SEQUENCE [LARGE SCALE GENOMIC DNA]</scope>
    <source>
        <strain evidence="1">CIRM-BIA 104</strain>
    </source>
</reference>
<sequence>MIFDEYVDVINQIENIDKRVNQENRFISNDETKKEIKLLIHLLELENAQVDIKKINREAVNDSELRSFNNAQFYVAITKNNEYECAITDDLPSSFSIISIDGINKAESSVLLHSSFKHSLSIDFNNEWYGRCAKRLIDCSIEKR</sequence>
<name>U6F9A5_LACHE</name>